<dbReference type="Proteomes" id="UP001221150">
    <property type="component" value="Unassembled WGS sequence"/>
</dbReference>
<dbReference type="RefSeq" id="WP_276112052.1">
    <property type="nucleotide sequence ID" value="NZ_JARJBB010000023.1"/>
</dbReference>
<evidence type="ECO:0000313" key="3">
    <source>
        <dbReference type="Proteomes" id="UP001221150"/>
    </source>
</evidence>
<evidence type="ECO:0000313" key="2">
    <source>
        <dbReference type="EMBL" id="MDF3302489.1"/>
    </source>
</evidence>
<sequence length="197" mass="22563">MRRPRGRPLRPRVQSRIEAQRDVEADRGREEPLARALRTHTDIVDGEALRTPTTRCALREHELVVRRTEAFLLREYTDWLGITQPKRLRTPAGITDLHLALPEGSEVVEARRANTLGFVRDVLAQLLDYAPHTPESAARLTALLPVRPADRDLALLHRYGVDCVYRTHPRTFDRSPAPEEARAAMMPLWRHGRGRHS</sequence>
<reference evidence="2 3" key="1">
    <citation type="submission" date="2023-03" db="EMBL/GenBank/DDBJ databases">
        <title>Draft genome sequence of Streptomyces sp. K1PA1 isolated from peat swamp forest in Thailand.</title>
        <authorList>
            <person name="Klaysubun C."/>
            <person name="Duangmal K."/>
        </authorList>
    </citation>
    <scope>NUCLEOTIDE SEQUENCE [LARGE SCALE GENOMIC DNA]</scope>
    <source>
        <strain evidence="2 3">K1PA1</strain>
    </source>
</reference>
<protein>
    <submittedName>
        <fullName evidence="2">Uncharacterized protein</fullName>
    </submittedName>
</protein>
<feature type="compositionally biased region" description="Basic residues" evidence="1">
    <location>
        <begin position="1"/>
        <end position="10"/>
    </location>
</feature>
<accession>A0ABT6ACW5</accession>
<dbReference type="EMBL" id="JARJBB010000023">
    <property type="protein sequence ID" value="MDF3302489.1"/>
    <property type="molecule type" value="Genomic_DNA"/>
</dbReference>
<name>A0ABT6ACW5_9ACTN</name>
<gene>
    <name evidence="2" type="ORF">P3H78_28480</name>
</gene>
<comment type="caution">
    <text evidence="2">The sequence shown here is derived from an EMBL/GenBank/DDBJ whole genome shotgun (WGS) entry which is preliminary data.</text>
</comment>
<organism evidence="2 3">
    <name type="scientific">Streptomyces tropicalis</name>
    <dbReference type="NCBI Taxonomy" id="3034234"/>
    <lineage>
        <taxon>Bacteria</taxon>
        <taxon>Bacillati</taxon>
        <taxon>Actinomycetota</taxon>
        <taxon>Actinomycetes</taxon>
        <taxon>Kitasatosporales</taxon>
        <taxon>Streptomycetaceae</taxon>
        <taxon>Streptomyces</taxon>
    </lineage>
</organism>
<feature type="compositionally biased region" description="Basic and acidic residues" evidence="1">
    <location>
        <begin position="18"/>
        <end position="31"/>
    </location>
</feature>
<evidence type="ECO:0000256" key="1">
    <source>
        <dbReference type="SAM" id="MobiDB-lite"/>
    </source>
</evidence>
<proteinExistence type="predicted"/>
<keyword evidence="3" id="KW-1185">Reference proteome</keyword>
<feature type="region of interest" description="Disordered" evidence="1">
    <location>
        <begin position="1"/>
        <end position="31"/>
    </location>
</feature>